<sequence length="64" mass="7274">PDAATEAASQLDNLCPPLNQNEATLDYLWSVWTLLLDIARSQDVTSEIHTRLVNILEMLWQHAK</sequence>
<dbReference type="AlphaFoldDB" id="A0A132BAZ9"/>
<name>A0A132BAZ9_MOLSC</name>
<accession>A0A132BAZ9</accession>
<keyword evidence="2" id="KW-1185">Reference proteome</keyword>
<dbReference type="InParanoid" id="A0A132BAZ9"/>
<dbReference type="GeneID" id="28817836"/>
<dbReference type="Proteomes" id="UP000070700">
    <property type="component" value="Unassembled WGS sequence"/>
</dbReference>
<organism evidence="1 2">
    <name type="scientific">Mollisia scopiformis</name>
    <name type="common">Conifer needle endophyte fungus</name>
    <name type="synonym">Phialocephala scopiformis</name>
    <dbReference type="NCBI Taxonomy" id="149040"/>
    <lineage>
        <taxon>Eukaryota</taxon>
        <taxon>Fungi</taxon>
        <taxon>Dikarya</taxon>
        <taxon>Ascomycota</taxon>
        <taxon>Pezizomycotina</taxon>
        <taxon>Leotiomycetes</taxon>
        <taxon>Helotiales</taxon>
        <taxon>Mollisiaceae</taxon>
        <taxon>Mollisia</taxon>
    </lineage>
</organism>
<dbReference type="OrthoDB" id="3562292at2759"/>
<reference evidence="1 2" key="1">
    <citation type="submission" date="2015-10" db="EMBL/GenBank/DDBJ databases">
        <title>Full genome of DAOMC 229536 Phialocephala scopiformis, a fungal endophyte of spruce producing the potent anti-insectan compound rugulosin.</title>
        <authorList>
            <consortium name="DOE Joint Genome Institute"/>
            <person name="Walker A.K."/>
            <person name="Frasz S.L."/>
            <person name="Seifert K.A."/>
            <person name="Miller J.D."/>
            <person name="Mondo S.J."/>
            <person name="Labutti K."/>
            <person name="Lipzen A."/>
            <person name="Dockter R."/>
            <person name="Kennedy M."/>
            <person name="Grigoriev I.V."/>
            <person name="Spatafora J.W."/>
        </authorList>
    </citation>
    <scope>NUCLEOTIDE SEQUENCE [LARGE SCALE GENOMIC DNA]</scope>
    <source>
        <strain evidence="1 2">CBS 120377</strain>
    </source>
</reference>
<proteinExistence type="predicted"/>
<evidence type="ECO:0000313" key="1">
    <source>
        <dbReference type="EMBL" id="KUJ09592.1"/>
    </source>
</evidence>
<dbReference type="KEGG" id="psco:LY89DRAFT_536741"/>
<dbReference type="STRING" id="149040.A0A132BAZ9"/>
<dbReference type="EMBL" id="KQ947431">
    <property type="protein sequence ID" value="KUJ09592.1"/>
    <property type="molecule type" value="Genomic_DNA"/>
</dbReference>
<dbReference type="RefSeq" id="XP_018063947.1">
    <property type="nucleotide sequence ID" value="XM_018208110.2"/>
</dbReference>
<protein>
    <submittedName>
        <fullName evidence="1">Uncharacterized protein</fullName>
    </submittedName>
</protein>
<feature type="non-terminal residue" evidence="1">
    <location>
        <position position="1"/>
    </location>
</feature>
<feature type="non-terminal residue" evidence="1">
    <location>
        <position position="64"/>
    </location>
</feature>
<evidence type="ECO:0000313" key="2">
    <source>
        <dbReference type="Proteomes" id="UP000070700"/>
    </source>
</evidence>
<gene>
    <name evidence="1" type="ORF">LY89DRAFT_536741</name>
</gene>